<name>A0AAV9FZT2_9PEZI</name>
<reference evidence="7" key="2">
    <citation type="submission" date="2023-05" db="EMBL/GenBank/DDBJ databases">
        <authorList>
            <consortium name="Lawrence Berkeley National Laboratory"/>
            <person name="Steindorff A."/>
            <person name="Hensen N."/>
            <person name="Bonometti L."/>
            <person name="Westerberg I."/>
            <person name="Brannstrom I.O."/>
            <person name="Guillou S."/>
            <person name="Cros-Aarteil S."/>
            <person name="Calhoun S."/>
            <person name="Haridas S."/>
            <person name="Kuo A."/>
            <person name="Mondo S."/>
            <person name="Pangilinan J."/>
            <person name="Riley R."/>
            <person name="Labutti K."/>
            <person name="Andreopoulos B."/>
            <person name="Lipzen A."/>
            <person name="Chen C."/>
            <person name="Yanf M."/>
            <person name="Daum C."/>
            <person name="Ng V."/>
            <person name="Clum A."/>
            <person name="Ohm R."/>
            <person name="Martin F."/>
            <person name="Silar P."/>
            <person name="Natvig D."/>
            <person name="Lalanne C."/>
            <person name="Gautier V."/>
            <person name="Ament-Velasquez S.L."/>
            <person name="Kruys A."/>
            <person name="Hutchinson M.I."/>
            <person name="Powell A.J."/>
            <person name="Barry K."/>
            <person name="Miller A.N."/>
            <person name="Grigoriev I.V."/>
            <person name="Debuchy R."/>
            <person name="Gladieux P."/>
            <person name="Thoren M.H."/>
            <person name="Johannesson H."/>
        </authorList>
    </citation>
    <scope>NUCLEOTIDE SEQUENCE</scope>
    <source>
        <strain evidence="7">PSN243</strain>
    </source>
</reference>
<gene>
    <name evidence="7" type="ORF">QBC34DRAFT_314187</name>
</gene>
<evidence type="ECO:0000313" key="8">
    <source>
        <dbReference type="Proteomes" id="UP001321760"/>
    </source>
</evidence>
<evidence type="ECO:0000256" key="3">
    <source>
        <dbReference type="ARBA" id="ARBA00022989"/>
    </source>
</evidence>
<dbReference type="PANTHER" id="PTHR31465">
    <property type="entry name" value="PROTEIN RTA1-RELATED"/>
    <property type="match status" value="1"/>
</dbReference>
<feature type="transmembrane region" description="Helical" evidence="6">
    <location>
        <begin position="233"/>
        <end position="253"/>
    </location>
</feature>
<keyword evidence="3 6" id="KW-1133">Transmembrane helix</keyword>
<keyword evidence="8" id="KW-1185">Reference proteome</keyword>
<evidence type="ECO:0000256" key="2">
    <source>
        <dbReference type="ARBA" id="ARBA00022692"/>
    </source>
</evidence>
<dbReference type="PANTHER" id="PTHR31465:SF8">
    <property type="entry name" value="DOMAIN PROTEIN, PUTATIVE (AFU_ORTHOLOGUE AFUA_6G14140)-RELATED"/>
    <property type="match status" value="1"/>
</dbReference>
<feature type="transmembrane region" description="Helical" evidence="6">
    <location>
        <begin position="143"/>
        <end position="166"/>
    </location>
</feature>
<reference evidence="7" key="1">
    <citation type="journal article" date="2023" name="Mol. Phylogenet. Evol.">
        <title>Genome-scale phylogeny and comparative genomics of the fungal order Sordariales.</title>
        <authorList>
            <person name="Hensen N."/>
            <person name="Bonometti L."/>
            <person name="Westerberg I."/>
            <person name="Brannstrom I.O."/>
            <person name="Guillou S."/>
            <person name="Cros-Aarteil S."/>
            <person name="Calhoun S."/>
            <person name="Haridas S."/>
            <person name="Kuo A."/>
            <person name="Mondo S."/>
            <person name="Pangilinan J."/>
            <person name="Riley R."/>
            <person name="LaButti K."/>
            <person name="Andreopoulos B."/>
            <person name="Lipzen A."/>
            <person name="Chen C."/>
            <person name="Yan M."/>
            <person name="Daum C."/>
            <person name="Ng V."/>
            <person name="Clum A."/>
            <person name="Steindorff A."/>
            <person name="Ohm R.A."/>
            <person name="Martin F."/>
            <person name="Silar P."/>
            <person name="Natvig D.O."/>
            <person name="Lalanne C."/>
            <person name="Gautier V."/>
            <person name="Ament-Velasquez S.L."/>
            <person name="Kruys A."/>
            <person name="Hutchinson M.I."/>
            <person name="Powell A.J."/>
            <person name="Barry K."/>
            <person name="Miller A.N."/>
            <person name="Grigoriev I.V."/>
            <person name="Debuchy R."/>
            <person name="Gladieux P."/>
            <person name="Hiltunen Thoren M."/>
            <person name="Johannesson H."/>
        </authorList>
    </citation>
    <scope>NUCLEOTIDE SEQUENCE</scope>
    <source>
        <strain evidence="7">PSN243</strain>
    </source>
</reference>
<accession>A0AAV9FZT2</accession>
<dbReference type="EMBL" id="MU866046">
    <property type="protein sequence ID" value="KAK4441917.1"/>
    <property type="molecule type" value="Genomic_DNA"/>
</dbReference>
<evidence type="ECO:0000256" key="4">
    <source>
        <dbReference type="ARBA" id="ARBA00023136"/>
    </source>
</evidence>
<feature type="region of interest" description="Disordered" evidence="5">
    <location>
        <begin position="300"/>
        <end position="325"/>
    </location>
</feature>
<feature type="transmembrane region" description="Helical" evidence="6">
    <location>
        <begin position="181"/>
        <end position="204"/>
    </location>
</feature>
<evidence type="ECO:0000313" key="7">
    <source>
        <dbReference type="EMBL" id="KAK4441917.1"/>
    </source>
</evidence>
<dbReference type="AlphaFoldDB" id="A0AAV9FZT2"/>
<keyword evidence="4 6" id="KW-0472">Membrane</keyword>
<feature type="transmembrane region" description="Helical" evidence="6">
    <location>
        <begin position="273"/>
        <end position="294"/>
    </location>
</feature>
<evidence type="ECO:0000256" key="1">
    <source>
        <dbReference type="ARBA" id="ARBA00004141"/>
    </source>
</evidence>
<dbReference type="GO" id="GO:0000324">
    <property type="term" value="C:fungal-type vacuole"/>
    <property type="evidence" value="ECO:0007669"/>
    <property type="project" value="TreeGrafter"/>
</dbReference>
<feature type="transmembrane region" description="Helical" evidence="6">
    <location>
        <begin position="42"/>
        <end position="60"/>
    </location>
</feature>
<keyword evidence="2 6" id="KW-0812">Transmembrane</keyword>
<dbReference type="Pfam" id="PF04479">
    <property type="entry name" value="RTA1"/>
    <property type="match status" value="1"/>
</dbReference>
<protein>
    <submittedName>
        <fullName evidence="7">RTA1 like protein</fullName>
    </submittedName>
</protein>
<evidence type="ECO:0000256" key="6">
    <source>
        <dbReference type="SAM" id="Phobius"/>
    </source>
</evidence>
<dbReference type="InterPro" id="IPR007568">
    <property type="entry name" value="RTA1"/>
</dbReference>
<proteinExistence type="predicted"/>
<dbReference type="GO" id="GO:0005886">
    <property type="term" value="C:plasma membrane"/>
    <property type="evidence" value="ECO:0007669"/>
    <property type="project" value="TreeGrafter"/>
</dbReference>
<sequence>MASNSTGPGRGFYPSYDTCRAGVSPICPVKATTLGYYPNEGVNIFLAAGFGLAMLTTLVIGIWKRTWAYSLAVAAGCALELAGYASRVALSSNPWNSSAFQTQICAIVLGPTLICIGLYLTLKHTVKAINPSLSRFSPRLYPWFFIPADVSCLVIQAIGGGLAAAGGRQNLKLLQHGNRTIIAGIVLQVVVLGVFGSLGGEYLFRVRKWVRNGPAPEEMKGVEIWQGKKFRMFVYAMMGAYATLFIRCVYRIAEMAGGWGNHIMQDEPSFVVLESFMVLIASLLLAGFAPGIFFPQMAGSGDPTKTKEQTDAESSGVDAEKQAST</sequence>
<feature type="transmembrane region" description="Helical" evidence="6">
    <location>
        <begin position="98"/>
        <end position="122"/>
    </location>
</feature>
<evidence type="ECO:0000256" key="5">
    <source>
        <dbReference type="SAM" id="MobiDB-lite"/>
    </source>
</evidence>
<organism evidence="7 8">
    <name type="scientific">Podospora aff. communis PSN243</name>
    <dbReference type="NCBI Taxonomy" id="3040156"/>
    <lineage>
        <taxon>Eukaryota</taxon>
        <taxon>Fungi</taxon>
        <taxon>Dikarya</taxon>
        <taxon>Ascomycota</taxon>
        <taxon>Pezizomycotina</taxon>
        <taxon>Sordariomycetes</taxon>
        <taxon>Sordariomycetidae</taxon>
        <taxon>Sordariales</taxon>
        <taxon>Podosporaceae</taxon>
        <taxon>Podospora</taxon>
    </lineage>
</organism>
<comment type="subcellular location">
    <subcellularLocation>
        <location evidence="1">Membrane</location>
        <topology evidence="1">Multi-pass membrane protein</topology>
    </subcellularLocation>
</comment>
<comment type="caution">
    <text evidence="7">The sequence shown here is derived from an EMBL/GenBank/DDBJ whole genome shotgun (WGS) entry which is preliminary data.</text>
</comment>
<feature type="transmembrane region" description="Helical" evidence="6">
    <location>
        <begin position="67"/>
        <end position="86"/>
    </location>
</feature>
<dbReference type="Proteomes" id="UP001321760">
    <property type="component" value="Unassembled WGS sequence"/>
</dbReference>